<accession>A0ABV5VRF8</accession>
<dbReference type="Gene3D" id="3.20.20.80">
    <property type="entry name" value="Glycosidases"/>
    <property type="match status" value="1"/>
</dbReference>
<feature type="domain" description="Carbohydrate-binding" evidence="2">
    <location>
        <begin position="1474"/>
        <end position="1673"/>
    </location>
</feature>
<evidence type="ECO:0000313" key="4">
    <source>
        <dbReference type="EMBL" id="MFB9750844.1"/>
    </source>
</evidence>
<feature type="domain" description="Alpha-galactosidase NEW3" evidence="3">
    <location>
        <begin position="1265"/>
        <end position="1339"/>
    </location>
</feature>
<dbReference type="RefSeq" id="WP_344905189.1">
    <property type="nucleotide sequence ID" value="NZ_BAAAYO010000002.1"/>
</dbReference>
<dbReference type="Gene3D" id="2.60.120.560">
    <property type="entry name" value="Exo-inulinase, domain 1"/>
    <property type="match status" value="2"/>
</dbReference>
<dbReference type="InterPro" id="IPR013783">
    <property type="entry name" value="Ig-like_fold"/>
</dbReference>
<evidence type="ECO:0000259" key="2">
    <source>
        <dbReference type="Pfam" id="PF06452"/>
    </source>
</evidence>
<protein>
    <submittedName>
        <fullName evidence="4">Sugar-binding protein</fullName>
    </submittedName>
</protein>
<keyword evidence="5" id="KW-1185">Reference proteome</keyword>
<sequence length="1675" mass="181807">MALGRWMANRTRISLLLIAALLAGLVSVPVTAWGDPAGPAYFQESFEGAVNQWDGTPWAKETDASLGSRVGVLDASGAAYPTVRAKPSNWTNYETAKTDYEFRFKAKYGDAASGAPKYARALFRYNTASSSANYYYFEFRQIGTAVYFGKYADGVDSRIGNTVNVSALLSNFSFNAWHDYAISVKGNEFELRIDGVLVAVTPADTSHTGGTIGFGAKNATLRVDNVETIPYVDHSPLSLAFSKELPTYTYYNADVTGKFTVPNATGPVTAAVYYRYGSEPGFRTAAVEQTGGEFNVHIPGTPRASSVSYALYAYQGTERVGRYPQTGENVLAVRPFNRYYTDFESDTVGSVPPNWSVQGNQPDVSVADDEGKKVLRFGNSVSGQSSIAKFVHPFYGNLDNFTVTFKAKYKRTNPDPNASYNLWRLRYRNTAVSHNTVEWSTHNAKYIMFRKAPLGPYQNGSYYQSLIDGWHEYKLEAAGVNHRLYIDGVKVVDFQDVDEQAPTRGGLQFETIGGLELEIDDLEIKPLDVPYTFYALPSGDFSGVFEQSQPKGIDVTLIGGNTAGSFTVGYSVAKADGDKAVVASGQRTYAVNADERKTDTIPFQPVLQQTGTYDVTTELYVNGVKADQYTKRMRIAVIKQAAPTTGLDLDNESPYGFNTGYDLSWDEDLLRSIAKMGVKHARQELNWALVDKNNGSYDWTTFDEIVNKFGQYGINVTPIMGIPYNGAYDANGVVDTAQGLKGLGDFTRTLVQRYKDRIRQWEMPNEPELGVLPYTPQEIVQLQKTFYVNMKQADPDAVLMAGDHTSGAVNILPGELELGSYDYADAFSYHRYTYGVMPDGFIQNQTNGVKQLLNDLGGWKDLYVSESGWPTALAGYPSVSQEVQRDYAVRGYLIDRIIDQTVKQDHFTWKNAGFDDNFYNTSFGVTDGDGRPKLAYVALHNLMTTLDQSLYAGKVDTGDASVEAHLFLNDNEPIVALWKKVNYGNTPPANAPTSPVVLPAYGANGSVTKIDVNGNESQLAVANGTVALQAGGSPVYVRGLGTGSVYASAATLLAEKKAEAAGKLEASGPAGSTAAAASVAELARIHTNMANALAAVQPAARAAGIEQAIKDVYALMSAVAGHVAGNVLDRNKAYVALESLYNYAERASVSLIRAKQEQQVSSVQLDYAAKLGTQGTSDAATARYAYDHKIGAFGLMPVSTSAVMRANRYGRIAEQASASSRYAKSYVYNMLAREFAGAVQSIVASEPVRSTAVMASATPLNSVIEADESSAVTVSLTNRRSVSQTATVNWSFPAGWEQVQTQPVTSQISIGGGQTSNLTYAIKAPANAAKGLYDVNMQLVLDGKPVDSLRFKLNVADAIQAKLLPVTAPVSSLSKVTVRLKGTSSIPKTGTVALKGPDGTALQPVVPGGDAFTVALGGTADLDFVWTDRTQRPFNEHKLQLQVRDTVKNRVIFNDDALPLDFLLISKATTAPVIDGNLQDWSDAYPIHLSREEHNASGLYDHDDLDATAYLKWDSANLYVAVDVTDQIHKAAEPPSGIWKNDSIQIGIDPLNDKGGGYKADDVDFGLALNDFGQLLGYVFVASAPNQTGVIPNTVQFQIVRDNPNGKTYYEAKIPADSIVKGLLGRLAAGNKIGYNMIVNDSDFQDGRQNYVFWTRGIAESKNPSLFDSFTLIDP</sequence>
<feature type="chain" id="PRO_5046830221" evidence="1">
    <location>
        <begin position="33"/>
        <end position="1675"/>
    </location>
</feature>
<dbReference type="InterPro" id="IPR018905">
    <property type="entry name" value="A-galactase_NEW3"/>
</dbReference>
<organism evidence="4 5">
    <name type="scientific">Paenibacillus hodogayensis</name>
    <dbReference type="NCBI Taxonomy" id="279208"/>
    <lineage>
        <taxon>Bacteria</taxon>
        <taxon>Bacillati</taxon>
        <taxon>Bacillota</taxon>
        <taxon>Bacilli</taxon>
        <taxon>Bacillales</taxon>
        <taxon>Paenibacillaceae</taxon>
        <taxon>Paenibacillus</taxon>
    </lineage>
</organism>
<dbReference type="Proteomes" id="UP001589619">
    <property type="component" value="Unassembled WGS sequence"/>
</dbReference>
<name>A0ABV5VRF8_9BACL</name>
<dbReference type="InterPro" id="IPR010502">
    <property type="entry name" value="Carb-bd_dom_fam9"/>
</dbReference>
<dbReference type="SUPFAM" id="SSF51445">
    <property type="entry name" value="(Trans)glycosidases"/>
    <property type="match status" value="1"/>
</dbReference>
<evidence type="ECO:0000259" key="3">
    <source>
        <dbReference type="Pfam" id="PF10633"/>
    </source>
</evidence>
<dbReference type="Pfam" id="PF06452">
    <property type="entry name" value="CBM9_1"/>
    <property type="match status" value="1"/>
</dbReference>
<evidence type="ECO:0000256" key="1">
    <source>
        <dbReference type="SAM" id="SignalP"/>
    </source>
</evidence>
<dbReference type="CDD" id="cd09621">
    <property type="entry name" value="CBM9_like_5"/>
    <property type="match status" value="1"/>
</dbReference>
<dbReference type="Pfam" id="PF10633">
    <property type="entry name" value="NPCBM_assoc"/>
    <property type="match status" value="1"/>
</dbReference>
<reference evidence="4 5" key="1">
    <citation type="submission" date="2024-09" db="EMBL/GenBank/DDBJ databases">
        <authorList>
            <person name="Sun Q."/>
            <person name="Mori K."/>
        </authorList>
    </citation>
    <scope>NUCLEOTIDE SEQUENCE [LARGE SCALE GENOMIC DNA]</scope>
    <source>
        <strain evidence="4 5">JCM 12520</strain>
    </source>
</reference>
<dbReference type="Gene3D" id="2.60.40.10">
    <property type="entry name" value="Immunoglobulins"/>
    <property type="match status" value="1"/>
</dbReference>
<dbReference type="PANTHER" id="PTHR12631">
    <property type="entry name" value="ALPHA-L-IDURONIDASE"/>
    <property type="match status" value="1"/>
</dbReference>
<proteinExistence type="predicted"/>
<comment type="caution">
    <text evidence="4">The sequence shown here is derived from an EMBL/GenBank/DDBJ whole genome shotgun (WGS) entry which is preliminary data.</text>
</comment>
<dbReference type="Gene3D" id="2.60.40.1190">
    <property type="match status" value="1"/>
</dbReference>
<dbReference type="SUPFAM" id="SSF49344">
    <property type="entry name" value="CBD9-like"/>
    <property type="match status" value="1"/>
</dbReference>
<dbReference type="EMBL" id="JBHMAG010000004">
    <property type="protein sequence ID" value="MFB9750844.1"/>
    <property type="molecule type" value="Genomic_DNA"/>
</dbReference>
<gene>
    <name evidence="4" type="ORF">ACFFNY_04580</name>
</gene>
<dbReference type="InterPro" id="IPR017853">
    <property type="entry name" value="GH"/>
</dbReference>
<feature type="signal peptide" evidence="1">
    <location>
        <begin position="1"/>
        <end position="32"/>
    </location>
</feature>
<evidence type="ECO:0000313" key="5">
    <source>
        <dbReference type="Proteomes" id="UP001589619"/>
    </source>
</evidence>
<dbReference type="PANTHER" id="PTHR12631:SF10">
    <property type="entry name" value="BETA-XYLOSIDASE-LIKE PROTEIN-RELATED"/>
    <property type="match status" value="1"/>
</dbReference>
<dbReference type="InterPro" id="IPR051923">
    <property type="entry name" value="Glycosyl_Hydrolase_39"/>
</dbReference>
<keyword evidence="1" id="KW-0732">Signal</keyword>